<evidence type="ECO:0000259" key="10">
    <source>
        <dbReference type="Pfam" id="PF04696"/>
    </source>
</evidence>
<feature type="compositionally biased region" description="Polar residues" evidence="9">
    <location>
        <begin position="255"/>
        <end position="270"/>
    </location>
</feature>
<dbReference type="InterPro" id="IPR039853">
    <property type="entry name" value="Pinin"/>
</dbReference>
<reference evidence="11 12" key="1">
    <citation type="journal article" date="2018" name="Sci. Rep.">
        <title>Comparative genomics provides insights into the lifestyle and reveals functional heterogeneity of dark septate endophytic fungi.</title>
        <authorList>
            <person name="Knapp D.G."/>
            <person name="Nemeth J.B."/>
            <person name="Barry K."/>
            <person name="Hainaut M."/>
            <person name="Henrissat B."/>
            <person name="Johnson J."/>
            <person name="Kuo A."/>
            <person name="Lim J.H.P."/>
            <person name="Lipzen A."/>
            <person name="Nolan M."/>
            <person name="Ohm R.A."/>
            <person name="Tamas L."/>
            <person name="Grigoriev I.V."/>
            <person name="Spatafora J.W."/>
            <person name="Nagy L.G."/>
            <person name="Kovacs G.M."/>
        </authorList>
    </citation>
    <scope>NUCLEOTIDE SEQUENCE [LARGE SCALE GENOMIC DNA]</scope>
    <source>
        <strain evidence="11 12">DSE2036</strain>
    </source>
</reference>
<keyword evidence="6" id="KW-0508">mRNA splicing</keyword>
<evidence type="ECO:0000256" key="8">
    <source>
        <dbReference type="SAM" id="Coils"/>
    </source>
</evidence>
<evidence type="ECO:0000313" key="12">
    <source>
        <dbReference type="Proteomes" id="UP000244855"/>
    </source>
</evidence>
<dbReference type="EMBL" id="KZ805309">
    <property type="protein sequence ID" value="PVI06385.1"/>
    <property type="molecule type" value="Genomic_DNA"/>
</dbReference>
<dbReference type="GO" id="GO:0071013">
    <property type="term" value="C:catalytic step 2 spliceosome"/>
    <property type="evidence" value="ECO:0007669"/>
    <property type="project" value="TreeGrafter"/>
</dbReference>
<accession>A0A2V1EAW8</accession>
<dbReference type="OrthoDB" id="330772at2759"/>
<feature type="compositionally biased region" description="Basic and acidic residues" evidence="9">
    <location>
        <begin position="37"/>
        <end position="57"/>
    </location>
</feature>
<evidence type="ECO:0000256" key="7">
    <source>
        <dbReference type="ARBA" id="ARBA00023242"/>
    </source>
</evidence>
<dbReference type="STRING" id="97972.A0A2V1EAW8"/>
<dbReference type="InterPro" id="IPR006786">
    <property type="entry name" value="Pinin_SDK_MemA"/>
</dbReference>
<sequence length="320" mass="35695">MDAIASAVVLPDAEPSPPPSASSPPGTKRRQSSLSEQDAKRARLDDVGHSTQRRDSASKSSVPAPELATAPKARERGRERRLFGAALGALSQNSATAGQKRRLEIEKRQQAQRKLEVEESEQRKAERLAKCKAQRWREQAYFDKSSMRLRHDNLLAMAHFLKTTTEPQLLYKPWETTAEEDDRIRKQIAEAHEIIRQEVKDYSRQRDAERSQAVSREEKTDQPDQTKQVSQSGKETTMQGNATANGSPTDDRVSSPINSEHLNGFSNSHLSKVVSEKPAGADNRQSEATSHQPSTEENNREAVDETGEEVVEAAEDTVIY</sequence>
<proteinExistence type="inferred from homology"/>
<evidence type="ECO:0000256" key="6">
    <source>
        <dbReference type="ARBA" id="ARBA00023187"/>
    </source>
</evidence>
<dbReference type="GO" id="GO:0008380">
    <property type="term" value="P:RNA splicing"/>
    <property type="evidence" value="ECO:0007669"/>
    <property type="project" value="UniProtKB-KW"/>
</dbReference>
<feature type="compositionally biased region" description="Acidic residues" evidence="9">
    <location>
        <begin position="304"/>
        <end position="320"/>
    </location>
</feature>
<feature type="compositionally biased region" description="Polar residues" evidence="9">
    <location>
        <begin position="286"/>
        <end position="296"/>
    </location>
</feature>
<comment type="subcellular location">
    <subcellularLocation>
        <location evidence="1">Nucleus</location>
    </subcellularLocation>
</comment>
<feature type="coiled-coil region" evidence="8">
    <location>
        <begin position="100"/>
        <end position="128"/>
    </location>
</feature>
<keyword evidence="12" id="KW-1185">Reference proteome</keyword>
<dbReference type="PANTHER" id="PTHR12707:SF0">
    <property type="entry name" value="PININ"/>
    <property type="match status" value="1"/>
</dbReference>
<protein>
    <recommendedName>
        <fullName evidence="10">Pinin/SDK/MemA protein domain-containing protein</fullName>
    </recommendedName>
</protein>
<feature type="region of interest" description="Disordered" evidence="9">
    <location>
        <begin position="199"/>
        <end position="320"/>
    </location>
</feature>
<dbReference type="GO" id="GO:0006397">
    <property type="term" value="P:mRNA processing"/>
    <property type="evidence" value="ECO:0007669"/>
    <property type="project" value="UniProtKB-KW"/>
</dbReference>
<evidence type="ECO:0000256" key="3">
    <source>
        <dbReference type="ARBA" id="ARBA00022664"/>
    </source>
</evidence>
<evidence type="ECO:0000256" key="9">
    <source>
        <dbReference type="SAM" id="MobiDB-lite"/>
    </source>
</evidence>
<organism evidence="11 12">
    <name type="scientific">Periconia macrospinosa</name>
    <dbReference type="NCBI Taxonomy" id="97972"/>
    <lineage>
        <taxon>Eukaryota</taxon>
        <taxon>Fungi</taxon>
        <taxon>Dikarya</taxon>
        <taxon>Ascomycota</taxon>
        <taxon>Pezizomycotina</taxon>
        <taxon>Dothideomycetes</taxon>
        <taxon>Pleosporomycetidae</taxon>
        <taxon>Pleosporales</taxon>
        <taxon>Massarineae</taxon>
        <taxon>Periconiaceae</taxon>
        <taxon>Periconia</taxon>
    </lineage>
</organism>
<dbReference type="Proteomes" id="UP000244855">
    <property type="component" value="Unassembled WGS sequence"/>
</dbReference>
<evidence type="ECO:0000313" key="11">
    <source>
        <dbReference type="EMBL" id="PVI06385.1"/>
    </source>
</evidence>
<dbReference type="Pfam" id="PF04696">
    <property type="entry name" value="Pinin_SDK_memA"/>
    <property type="match status" value="1"/>
</dbReference>
<keyword evidence="7" id="KW-0539">Nucleus</keyword>
<keyword evidence="3" id="KW-0507">mRNA processing</keyword>
<feature type="compositionally biased region" description="Polar residues" evidence="9">
    <location>
        <begin position="225"/>
        <end position="248"/>
    </location>
</feature>
<dbReference type="AlphaFoldDB" id="A0A2V1EAW8"/>
<evidence type="ECO:0000256" key="5">
    <source>
        <dbReference type="ARBA" id="ARBA00023163"/>
    </source>
</evidence>
<comment type="similarity">
    <text evidence="2">Belongs to the pinin family.</text>
</comment>
<feature type="domain" description="Pinin/SDK/MemA protein" evidence="10">
    <location>
        <begin position="74"/>
        <end position="188"/>
    </location>
</feature>
<keyword evidence="4" id="KW-0805">Transcription regulation</keyword>
<name>A0A2V1EAW8_9PLEO</name>
<evidence type="ECO:0000256" key="4">
    <source>
        <dbReference type="ARBA" id="ARBA00023015"/>
    </source>
</evidence>
<keyword evidence="8" id="KW-0175">Coiled coil</keyword>
<keyword evidence="5" id="KW-0804">Transcription</keyword>
<dbReference type="PANTHER" id="PTHR12707">
    <property type="entry name" value="PINN"/>
    <property type="match status" value="1"/>
</dbReference>
<feature type="region of interest" description="Disordered" evidence="9">
    <location>
        <begin position="1"/>
        <end position="79"/>
    </location>
</feature>
<gene>
    <name evidence="11" type="ORF">DM02DRAFT_582806</name>
</gene>
<evidence type="ECO:0000256" key="2">
    <source>
        <dbReference type="ARBA" id="ARBA00010386"/>
    </source>
</evidence>
<feature type="compositionally biased region" description="Basic and acidic residues" evidence="9">
    <location>
        <begin position="199"/>
        <end position="224"/>
    </location>
</feature>
<evidence type="ECO:0000256" key="1">
    <source>
        <dbReference type="ARBA" id="ARBA00004123"/>
    </source>
</evidence>